<protein>
    <submittedName>
        <fullName evidence="8">Cytochrome P450</fullName>
    </submittedName>
</protein>
<keyword evidence="5" id="KW-0408">Iron</keyword>
<evidence type="ECO:0000313" key="8">
    <source>
        <dbReference type="EMBL" id="KAK8076306.1"/>
    </source>
</evidence>
<evidence type="ECO:0000256" key="3">
    <source>
        <dbReference type="ARBA" id="ARBA00022617"/>
    </source>
</evidence>
<feature type="transmembrane region" description="Helical" evidence="7">
    <location>
        <begin position="23"/>
        <end position="44"/>
    </location>
</feature>
<keyword evidence="7" id="KW-1133">Transmembrane helix</keyword>
<comment type="similarity">
    <text evidence="2">Belongs to the cytochrome P450 family.</text>
</comment>
<keyword evidence="7" id="KW-0812">Transmembrane</keyword>
<keyword evidence="6" id="KW-0503">Monooxygenase</keyword>
<dbReference type="GeneID" id="92088050"/>
<dbReference type="SUPFAM" id="SSF48264">
    <property type="entry name" value="Cytochrome P450"/>
    <property type="match status" value="1"/>
</dbReference>
<dbReference type="Gene3D" id="1.10.630.10">
    <property type="entry name" value="Cytochrome P450"/>
    <property type="match status" value="1"/>
</dbReference>
<evidence type="ECO:0000256" key="5">
    <source>
        <dbReference type="ARBA" id="ARBA00023004"/>
    </source>
</evidence>
<dbReference type="Pfam" id="PF00067">
    <property type="entry name" value="p450"/>
    <property type="match status" value="2"/>
</dbReference>
<dbReference type="InterPro" id="IPR002403">
    <property type="entry name" value="Cyt_P450_E_grp-IV"/>
</dbReference>
<evidence type="ECO:0000313" key="9">
    <source>
        <dbReference type="Proteomes" id="UP001480595"/>
    </source>
</evidence>
<dbReference type="PRINTS" id="PR00465">
    <property type="entry name" value="EP450IV"/>
</dbReference>
<dbReference type="CDD" id="cd11058">
    <property type="entry name" value="CYP60B-like"/>
    <property type="match status" value="1"/>
</dbReference>
<comment type="cofactor">
    <cofactor evidence="1">
        <name>heme</name>
        <dbReference type="ChEBI" id="CHEBI:30413"/>
    </cofactor>
</comment>
<dbReference type="InterPro" id="IPR001128">
    <property type="entry name" value="Cyt_P450"/>
</dbReference>
<keyword evidence="6" id="KW-0560">Oxidoreductase</keyword>
<reference evidence="8 9" key="1">
    <citation type="submission" date="2023-01" db="EMBL/GenBank/DDBJ databases">
        <title>Analysis of 21 Apiospora genomes using comparative genomics revels a genus with tremendous synthesis potential of carbohydrate active enzymes and secondary metabolites.</title>
        <authorList>
            <person name="Sorensen T."/>
        </authorList>
    </citation>
    <scope>NUCLEOTIDE SEQUENCE [LARGE SCALE GENOMIC DNA]</scope>
    <source>
        <strain evidence="8 9">CBS 135458</strain>
    </source>
</reference>
<dbReference type="InterPro" id="IPR050121">
    <property type="entry name" value="Cytochrome_P450_monoxygenase"/>
</dbReference>
<gene>
    <name evidence="8" type="ORF">PG994_003578</name>
</gene>
<comment type="caution">
    <text evidence="8">The sequence shown here is derived from an EMBL/GenBank/DDBJ whole genome shotgun (WGS) entry which is preliminary data.</text>
</comment>
<dbReference type="PRINTS" id="PR00385">
    <property type="entry name" value="P450"/>
</dbReference>
<evidence type="ECO:0000256" key="6">
    <source>
        <dbReference type="ARBA" id="ARBA00023033"/>
    </source>
</evidence>
<keyword evidence="7" id="KW-0472">Membrane</keyword>
<name>A0ABR1VYH8_9PEZI</name>
<keyword evidence="4" id="KW-0479">Metal-binding</keyword>
<accession>A0ABR1VYH8</accession>
<evidence type="ECO:0000256" key="4">
    <source>
        <dbReference type="ARBA" id="ARBA00022723"/>
    </source>
</evidence>
<keyword evidence="3" id="KW-0349">Heme</keyword>
<dbReference type="RefSeq" id="XP_066719265.1">
    <property type="nucleotide sequence ID" value="XM_066854987.1"/>
</dbReference>
<organism evidence="8 9">
    <name type="scientific">Apiospora phragmitis</name>
    <dbReference type="NCBI Taxonomy" id="2905665"/>
    <lineage>
        <taxon>Eukaryota</taxon>
        <taxon>Fungi</taxon>
        <taxon>Dikarya</taxon>
        <taxon>Ascomycota</taxon>
        <taxon>Pezizomycotina</taxon>
        <taxon>Sordariomycetes</taxon>
        <taxon>Xylariomycetidae</taxon>
        <taxon>Amphisphaeriales</taxon>
        <taxon>Apiosporaceae</taxon>
        <taxon>Apiospora</taxon>
    </lineage>
</organism>
<dbReference type="PANTHER" id="PTHR24305">
    <property type="entry name" value="CYTOCHROME P450"/>
    <property type="match status" value="1"/>
</dbReference>
<dbReference type="InterPro" id="IPR036396">
    <property type="entry name" value="Cyt_P450_sf"/>
</dbReference>
<evidence type="ECO:0000256" key="7">
    <source>
        <dbReference type="SAM" id="Phobius"/>
    </source>
</evidence>
<dbReference type="EMBL" id="JAQQWL010000004">
    <property type="protein sequence ID" value="KAK8076306.1"/>
    <property type="molecule type" value="Genomic_DNA"/>
</dbReference>
<dbReference type="Proteomes" id="UP001480595">
    <property type="component" value="Unassembled WGS sequence"/>
</dbReference>
<dbReference type="PANTHER" id="PTHR24305:SF210">
    <property type="entry name" value="CYTOCHROME P450 MONOOXYGENASE ASQL-RELATED"/>
    <property type="match status" value="1"/>
</dbReference>
<proteinExistence type="inferred from homology"/>
<sequence>MADYPRCPAHFDPTMALVSYDAVSIPLMGLSLFLTYLIGSFVYATQFHPLHEIPGPNSAACSRIPYWFAALKGDSCSWLVQLHARYGPNDLRYADSGQAWKDIYGPETKGRKENPQSVAFFGPTKAPVHNRITANGPDHNRARRVLAPAFSERALKQQEPLFRRYADVLVAVLREQAEADGAEGVNMVAMFNFCTFDIMSDLTFGEPLGLLEHRKYTPWVERMFRSITVLPLVQLTEYNPVLRTHTRDRVDAHIRRGGRPGQPDIRSLVLAAGDRDRGLFLDEMHANAEIFMTAGTETSATLLSGCEIRGAFATESDEHFEGLAALPYLNACVEEALRIYPPVSDMIPRIIPEGGNVILDKWTAPGVSKTHQSNICLGPPYRLIPVPANFKNPNTFAPERWLGDPEYKDDQRDAFQPFICGPRNCLGQNMTYHEIRLLAAKVFFNFDLELCDDSRDWREQKVFVLWEKKPLLCKLRAVTK</sequence>
<keyword evidence="9" id="KW-1185">Reference proteome</keyword>
<evidence type="ECO:0000256" key="1">
    <source>
        <dbReference type="ARBA" id="ARBA00001971"/>
    </source>
</evidence>
<evidence type="ECO:0000256" key="2">
    <source>
        <dbReference type="ARBA" id="ARBA00010617"/>
    </source>
</evidence>